<feature type="region of interest" description="Disordered" evidence="1">
    <location>
        <begin position="120"/>
        <end position="140"/>
    </location>
</feature>
<dbReference type="Pfam" id="PF12274">
    <property type="entry name" value="DUF3615"/>
    <property type="match status" value="1"/>
</dbReference>
<protein>
    <recommendedName>
        <fullName evidence="2">DUF3615 domain-containing protein</fullName>
    </recommendedName>
</protein>
<proteinExistence type="predicted"/>
<feature type="domain" description="DUF3615" evidence="2">
    <location>
        <begin position="178"/>
        <end position="224"/>
    </location>
</feature>
<reference evidence="3 4" key="1">
    <citation type="submission" date="2020-05" db="EMBL/GenBank/DDBJ databases">
        <title>WGS assembly of Panicum virgatum.</title>
        <authorList>
            <person name="Lovell J.T."/>
            <person name="Jenkins J."/>
            <person name="Shu S."/>
            <person name="Juenger T.E."/>
            <person name="Schmutz J."/>
        </authorList>
    </citation>
    <scope>NUCLEOTIDE SEQUENCE [LARGE SCALE GENOMIC DNA]</scope>
    <source>
        <strain evidence="4">cv. AP13</strain>
    </source>
</reference>
<accession>A0A8T0TJU2</accession>
<dbReference type="InterPro" id="IPR022059">
    <property type="entry name" value="DUF3615"/>
</dbReference>
<evidence type="ECO:0000256" key="1">
    <source>
        <dbReference type="SAM" id="MobiDB-lite"/>
    </source>
</evidence>
<dbReference type="AlphaFoldDB" id="A0A8T0TJU2"/>
<dbReference type="EMBL" id="CM029043">
    <property type="protein sequence ID" value="KAG2609204.1"/>
    <property type="molecule type" value="Genomic_DNA"/>
</dbReference>
<gene>
    <name evidence="3" type="ORF">PVAP13_4KG007100</name>
</gene>
<evidence type="ECO:0000313" key="4">
    <source>
        <dbReference type="Proteomes" id="UP000823388"/>
    </source>
</evidence>
<name>A0A8T0TJU2_PANVG</name>
<dbReference type="Proteomes" id="UP000823388">
    <property type="component" value="Chromosome 4K"/>
</dbReference>
<comment type="caution">
    <text evidence="3">The sequence shown here is derived from an EMBL/GenBank/DDBJ whole genome shotgun (WGS) entry which is preliminary data.</text>
</comment>
<dbReference type="PANTHER" id="PTHR33326">
    <property type="entry name" value="OS05G0543800 PROTEIN"/>
    <property type="match status" value="1"/>
</dbReference>
<evidence type="ECO:0000313" key="3">
    <source>
        <dbReference type="EMBL" id="KAG2609204.1"/>
    </source>
</evidence>
<organism evidence="3 4">
    <name type="scientific">Panicum virgatum</name>
    <name type="common">Blackwell switchgrass</name>
    <dbReference type="NCBI Taxonomy" id="38727"/>
    <lineage>
        <taxon>Eukaryota</taxon>
        <taxon>Viridiplantae</taxon>
        <taxon>Streptophyta</taxon>
        <taxon>Embryophyta</taxon>
        <taxon>Tracheophyta</taxon>
        <taxon>Spermatophyta</taxon>
        <taxon>Magnoliopsida</taxon>
        <taxon>Liliopsida</taxon>
        <taxon>Poales</taxon>
        <taxon>Poaceae</taxon>
        <taxon>PACMAD clade</taxon>
        <taxon>Panicoideae</taxon>
        <taxon>Panicodae</taxon>
        <taxon>Paniceae</taxon>
        <taxon>Panicinae</taxon>
        <taxon>Panicum</taxon>
        <taxon>Panicum sect. Hiantes</taxon>
    </lineage>
</organism>
<keyword evidence="4" id="KW-1185">Reference proteome</keyword>
<feature type="non-terminal residue" evidence="3">
    <location>
        <position position="1"/>
    </location>
</feature>
<dbReference type="PANTHER" id="PTHR33326:SF16">
    <property type="match status" value="1"/>
</dbReference>
<evidence type="ECO:0000259" key="2">
    <source>
        <dbReference type="Pfam" id="PF12274"/>
    </source>
</evidence>
<sequence length="298" mass="33985">SASSLTLQEPNVSSSWVLLDYTSSEESTTDSDDDSPQSASSLGSKILFRRPPKWYQVYFIRTDRLGYFRMYPDLGGPFQSLDQADSAINHHLAKLERPSMFQEKYNYSIVDRLIHEHNYYPDGTPKRGPNSRRRTNPNEEQHHLVQALLDQYNDDNAFFGNRAHVLESLLRHEWIHEKNKTGNLFFAEVSQKQGERAWKVKCCCIIDSNENGIINTGSPDMKHPNNTDAYTAGRLDGYLPFGDGELSGFDDLEAETARLRVVFKGLDHPDAMNRLYLRASSRCYEQTVPSSHATAVKD</sequence>